<name>A0A0N0XY49_9ACTN</name>
<dbReference type="PATRIC" id="fig|66876.3.peg.1550"/>
<accession>A0A0N0XY49</accession>
<evidence type="ECO:0000256" key="3">
    <source>
        <dbReference type="SAM" id="MobiDB-lite"/>
    </source>
</evidence>
<keyword evidence="5" id="KW-1185">Reference proteome</keyword>
<evidence type="ECO:0000313" key="5">
    <source>
        <dbReference type="Proteomes" id="UP000037982"/>
    </source>
</evidence>
<gene>
    <name evidence="4" type="ORF">ADL29_07070</name>
</gene>
<proteinExistence type="predicted"/>
<sequence>MTSTTGSDEHPEVSEISDLTDGLLTPFRTTQLRDHLAGCPLCADVQASLEEIRGLLGTLPGPTRMPSDVAGRIDAALAAEALLDSTAPATGTLVSRETSMHADSVSRETSAGSTSVSRETSTRGSSVSRETDVESPTHGAPSDRPSGRPRGTSGPGRQTPGGRSSRSRRWPRILLGTAAAAAAISIGGLLFQNASTNGTPTTMPDRAPSTQQAPGGSALTSASLEAHVHGLLAAKHKHKSPEIGTRSSPETPLRGNADIAPSCVRKGIGRTEAPLASSHSTYNGKDAYLVVLPHPSDPSRVSAYVVSSSCVSATPPTPGKVLLTHSYRRD</sequence>
<organism evidence="4 5">
    <name type="scientific">Streptomyces chattanoogensis</name>
    <dbReference type="NCBI Taxonomy" id="66876"/>
    <lineage>
        <taxon>Bacteria</taxon>
        <taxon>Bacillati</taxon>
        <taxon>Actinomycetota</taxon>
        <taxon>Actinomycetes</taxon>
        <taxon>Kitasatosporales</taxon>
        <taxon>Streptomycetaceae</taxon>
        <taxon>Streptomyces</taxon>
    </lineage>
</organism>
<dbReference type="AlphaFoldDB" id="A0A0N0XY49"/>
<feature type="region of interest" description="Disordered" evidence="3">
    <location>
        <begin position="234"/>
        <end position="257"/>
    </location>
</feature>
<keyword evidence="2" id="KW-0804">Transcription</keyword>
<evidence type="ECO:0000256" key="1">
    <source>
        <dbReference type="ARBA" id="ARBA00023015"/>
    </source>
</evidence>
<dbReference type="EMBL" id="LGKG01000035">
    <property type="protein sequence ID" value="KPC65428.1"/>
    <property type="molecule type" value="Genomic_DNA"/>
</dbReference>
<dbReference type="Proteomes" id="UP000037982">
    <property type="component" value="Unassembled WGS sequence"/>
</dbReference>
<feature type="compositionally biased region" description="Polar residues" evidence="3">
    <location>
        <begin position="107"/>
        <end position="128"/>
    </location>
</feature>
<keyword evidence="1" id="KW-0805">Transcription regulation</keyword>
<evidence type="ECO:0000313" key="4">
    <source>
        <dbReference type="EMBL" id="KPC65428.1"/>
    </source>
</evidence>
<evidence type="ECO:0000256" key="2">
    <source>
        <dbReference type="ARBA" id="ARBA00023163"/>
    </source>
</evidence>
<feature type="region of interest" description="Disordered" evidence="3">
    <location>
        <begin position="96"/>
        <end position="170"/>
    </location>
</feature>
<dbReference type="Gene3D" id="1.10.10.1320">
    <property type="entry name" value="Anti-sigma factor, zinc-finger domain"/>
    <property type="match status" value="1"/>
</dbReference>
<feature type="region of interest" description="Disordered" evidence="3">
    <location>
        <begin position="196"/>
        <end position="217"/>
    </location>
</feature>
<reference evidence="5" key="1">
    <citation type="submission" date="2015-07" db="EMBL/GenBank/DDBJ databases">
        <authorList>
            <person name="Ju K.-S."/>
            <person name="Doroghazi J.R."/>
            <person name="Metcalf W.W."/>
        </authorList>
    </citation>
    <scope>NUCLEOTIDE SEQUENCE [LARGE SCALE GENOMIC DNA]</scope>
    <source>
        <strain evidence="5">NRRL ISP-5002</strain>
    </source>
</reference>
<dbReference type="InterPro" id="IPR041916">
    <property type="entry name" value="Anti_sigma_zinc_sf"/>
</dbReference>
<feature type="compositionally biased region" description="Low complexity" evidence="3">
    <location>
        <begin position="142"/>
        <end position="164"/>
    </location>
</feature>
<comment type="caution">
    <text evidence="4">The sequence shown here is derived from an EMBL/GenBank/DDBJ whole genome shotgun (WGS) entry which is preliminary data.</text>
</comment>
<protein>
    <submittedName>
        <fullName evidence="4">Membrane protein</fullName>
    </submittedName>
</protein>